<keyword evidence="3" id="KW-1185">Reference proteome</keyword>
<dbReference type="EMBL" id="WQLB01000044">
    <property type="protein sequence ID" value="MVN89131.1"/>
    <property type="molecule type" value="Genomic_DNA"/>
</dbReference>
<accession>A0A7C9I5P1</accession>
<feature type="chain" id="PRO_5028877471" evidence="1">
    <location>
        <begin position="33"/>
        <end position="337"/>
    </location>
</feature>
<feature type="signal peptide" evidence="1">
    <location>
        <begin position="1"/>
        <end position="32"/>
    </location>
</feature>
<organism evidence="2 3">
    <name type="scientific">Deinococcus arboris</name>
    <dbReference type="NCBI Taxonomy" id="2682977"/>
    <lineage>
        <taxon>Bacteria</taxon>
        <taxon>Thermotogati</taxon>
        <taxon>Deinococcota</taxon>
        <taxon>Deinococci</taxon>
        <taxon>Deinococcales</taxon>
        <taxon>Deinococcaceae</taxon>
        <taxon>Deinococcus</taxon>
    </lineage>
</organism>
<evidence type="ECO:0000256" key="1">
    <source>
        <dbReference type="SAM" id="SignalP"/>
    </source>
</evidence>
<protein>
    <submittedName>
        <fullName evidence="2">DUF3103 family protein</fullName>
    </submittedName>
</protein>
<evidence type="ECO:0000313" key="3">
    <source>
        <dbReference type="Proteomes" id="UP000483286"/>
    </source>
</evidence>
<sequence length="337" mass="35856">MLPGGPMTRFHLPAALSLGLLLAACGQQPATAPIAVTPTQTADQTQTNAALHVLAKQLARALSEPGVRTLIAQQTALKVTGDTEALYATLASQSTGKGTFAQALSSGLSTQSLSALVSKVPNLHIADRGAVWDADTTIPLVAVATEGGDEYAPVTAYDAQGHVHLLDSRKTPSVPVIAVGVNERVDAQGTILPQSPQAPWPKQQGSDLSAQACFGTRLVRLDVIDDMEPFVRGHAEVYVAVKGAGIGWHGRLPMVTEPGIFLDAQQYFGCADGDVHFYWYERDGGAANHVIMFGPFNFGWQNDNEDDFMGGVKMQKNLFDGTSTDVRDLGNLKQYTD</sequence>
<dbReference type="InterPro" id="IPR021452">
    <property type="entry name" value="DUF3103"/>
</dbReference>
<comment type="caution">
    <text evidence="2">The sequence shown here is derived from an EMBL/GenBank/DDBJ whole genome shotgun (WGS) entry which is preliminary data.</text>
</comment>
<keyword evidence="1" id="KW-0732">Signal</keyword>
<reference evidence="2 3" key="1">
    <citation type="submission" date="2019-12" db="EMBL/GenBank/DDBJ databases">
        <title>Deinococcus sp. HMF7620 Genome sequencing and assembly.</title>
        <authorList>
            <person name="Kang H."/>
            <person name="Kim H."/>
            <person name="Joh K."/>
        </authorList>
    </citation>
    <scope>NUCLEOTIDE SEQUENCE [LARGE SCALE GENOMIC DNA]</scope>
    <source>
        <strain evidence="2 3">HMF7620</strain>
    </source>
</reference>
<gene>
    <name evidence="2" type="ORF">GO986_20545</name>
</gene>
<dbReference type="Proteomes" id="UP000483286">
    <property type="component" value="Unassembled WGS sequence"/>
</dbReference>
<proteinExistence type="predicted"/>
<name>A0A7C9I5P1_9DEIO</name>
<dbReference type="Pfam" id="PF11301">
    <property type="entry name" value="DUF3103"/>
    <property type="match status" value="1"/>
</dbReference>
<dbReference type="AlphaFoldDB" id="A0A7C9I5P1"/>
<evidence type="ECO:0000313" key="2">
    <source>
        <dbReference type="EMBL" id="MVN89131.1"/>
    </source>
</evidence>